<evidence type="ECO:0000313" key="3">
    <source>
        <dbReference type="Proteomes" id="UP001519344"/>
    </source>
</evidence>
<dbReference type="Proteomes" id="UP001519344">
    <property type="component" value="Unassembled WGS sequence"/>
</dbReference>
<protein>
    <submittedName>
        <fullName evidence="2">Uncharacterized protein</fullName>
    </submittedName>
</protein>
<keyword evidence="1" id="KW-1133">Transmembrane helix</keyword>
<sequence length="156" mass="18491">MVLVIFLVIVWFSIHLFAALPNKLPLITNVLLYMILSIIDINRITIISNDLGWYQISTRVPQFLSVILHRDFTYCLTLLTFANVYLTASKRLTKVIISLYTFTFLFLCSKILRWTGAIIDLKWNFIYECITLLSMMFLAYWLGRWLRYMKRKEMSA</sequence>
<proteinExistence type="predicted"/>
<keyword evidence="1" id="KW-0812">Transmembrane</keyword>
<feature type="transmembrane region" description="Helical" evidence="1">
    <location>
        <begin position="95"/>
        <end position="113"/>
    </location>
</feature>
<accession>A0ABS4I0H5</accession>
<name>A0ABS4I0H5_9BACL</name>
<dbReference type="EMBL" id="JAGGKV010000007">
    <property type="protein sequence ID" value="MBP1964061.1"/>
    <property type="molecule type" value="Genomic_DNA"/>
</dbReference>
<evidence type="ECO:0000313" key="2">
    <source>
        <dbReference type="EMBL" id="MBP1964061.1"/>
    </source>
</evidence>
<keyword evidence="1" id="KW-0472">Membrane</keyword>
<reference evidence="2 3" key="1">
    <citation type="submission" date="2021-03" db="EMBL/GenBank/DDBJ databases">
        <title>Genomic Encyclopedia of Type Strains, Phase IV (KMG-IV): sequencing the most valuable type-strain genomes for metagenomic binning, comparative biology and taxonomic classification.</title>
        <authorList>
            <person name="Goeker M."/>
        </authorList>
    </citation>
    <scope>NUCLEOTIDE SEQUENCE [LARGE SCALE GENOMIC DNA]</scope>
    <source>
        <strain evidence="2 3">DSM 24950</strain>
    </source>
</reference>
<feature type="transmembrane region" description="Helical" evidence="1">
    <location>
        <begin position="125"/>
        <end position="143"/>
    </location>
</feature>
<organism evidence="2 3">
    <name type="scientific">Paenibacillus aceris</name>
    <dbReference type="NCBI Taxonomy" id="869555"/>
    <lineage>
        <taxon>Bacteria</taxon>
        <taxon>Bacillati</taxon>
        <taxon>Bacillota</taxon>
        <taxon>Bacilli</taxon>
        <taxon>Bacillales</taxon>
        <taxon>Paenibacillaceae</taxon>
        <taxon>Paenibacillus</taxon>
    </lineage>
</organism>
<evidence type="ECO:0000256" key="1">
    <source>
        <dbReference type="SAM" id="Phobius"/>
    </source>
</evidence>
<dbReference type="RefSeq" id="WP_167054524.1">
    <property type="nucleotide sequence ID" value="NZ_JAAOZR010000007.1"/>
</dbReference>
<comment type="caution">
    <text evidence="2">The sequence shown here is derived from an EMBL/GenBank/DDBJ whole genome shotgun (WGS) entry which is preliminary data.</text>
</comment>
<gene>
    <name evidence="2" type="ORF">J2Z65_003282</name>
</gene>
<keyword evidence="3" id="KW-1185">Reference proteome</keyword>